<name>A0A5K7YNY8_9BACT</name>
<keyword evidence="2" id="KW-0663">Pyridoxal phosphate</keyword>
<evidence type="ECO:0000256" key="3">
    <source>
        <dbReference type="ARBA" id="ARBA00023015"/>
    </source>
</evidence>
<dbReference type="InterPro" id="IPR004839">
    <property type="entry name" value="Aminotransferase_I/II_large"/>
</dbReference>
<keyword evidence="5" id="KW-0804">Transcription</keyword>
<dbReference type="PANTHER" id="PTHR46577">
    <property type="entry name" value="HTH-TYPE TRANSCRIPTIONAL REGULATORY PROTEIN GABR"/>
    <property type="match status" value="1"/>
</dbReference>
<dbReference type="InterPro" id="IPR036390">
    <property type="entry name" value="WH_DNA-bd_sf"/>
</dbReference>
<dbReference type="SUPFAM" id="SSF46785">
    <property type="entry name" value="Winged helix' DNA-binding domain"/>
    <property type="match status" value="1"/>
</dbReference>
<dbReference type="InterPro" id="IPR015422">
    <property type="entry name" value="PyrdxlP-dep_Trfase_small"/>
</dbReference>
<evidence type="ECO:0000259" key="6">
    <source>
        <dbReference type="PROSITE" id="PS50949"/>
    </source>
</evidence>
<dbReference type="InterPro" id="IPR036388">
    <property type="entry name" value="WH-like_DNA-bd_sf"/>
</dbReference>
<dbReference type="PANTHER" id="PTHR46577:SF2">
    <property type="entry name" value="TRANSCRIPTIONAL REGULATORY PROTEIN"/>
    <property type="match status" value="1"/>
</dbReference>
<organism evidence="7 8">
    <name type="scientific">Desulfosarcina alkanivorans</name>
    <dbReference type="NCBI Taxonomy" id="571177"/>
    <lineage>
        <taxon>Bacteria</taxon>
        <taxon>Pseudomonadati</taxon>
        <taxon>Thermodesulfobacteriota</taxon>
        <taxon>Desulfobacteria</taxon>
        <taxon>Desulfobacterales</taxon>
        <taxon>Desulfosarcinaceae</taxon>
        <taxon>Desulfosarcina</taxon>
    </lineage>
</organism>
<dbReference type="KEGG" id="dalk:DSCA_39400"/>
<proteinExistence type="inferred from homology"/>
<dbReference type="GO" id="GO:0030170">
    <property type="term" value="F:pyridoxal phosphate binding"/>
    <property type="evidence" value="ECO:0007669"/>
    <property type="project" value="InterPro"/>
</dbReference>
<evidence type="ECO:0000313" key="7">
    <source>
        <dbReference type="EMBL" id="BBO70010.1"/>
    </source>
</evidence>
<dbReference type="SUPFAM" id="SSF53383">
    <property type="entry name" value="PLP-dependent transferases"/>
    <property type="match status" value="1"/>
</dbReference>
<dbReference type="Gene3D" id="1.10.10.10">
    <property type="entry name" value="Winged helix-like DNA-binding domain superfamily/Winged helix DNA-binding domain"/>
    <property type="match status" value="1"/>
</dbReference>
<dbReference type="CDD" id="cd00609">
    <property type="entry name" value="AAT_like"/>
    <property type="match status" value="1"/>
</dbReference>
<protein>
    <submittedName>
        <fullName evidence="7">GntR family transcriptional regulator</fullName>
    </submittedName>
</protein>
<dbReference type="GO" id="GO:0003700">
    <property type="term" value="F:DNA-binding transcription factor activity"/>
    <property type="evidence" value="ECO:0007669"/>
    <property type="project" value="InterPro"/>
</dbReference>
<keyword evidence="4" id="KW-0238">DNA-binding</keyword>
<dbReference type="RefSeq" id="WP_167527872.1">
    <property type="nucleotide sequence ID" value="NZ_AP021874.1"/>
</dbReference>
<keyword evidence="3" id="KW-0805">Transcription regulation</keyword>
<evidence type="ECO:0000313" key="8">
    <source>
        <dbReference type="Proteomes" id="UP000427906"/>
    </source>
</evidence>
<dbReference type="AlphaFoldDB" id="A0A5K7YNY8"/>
<dbReference type="Gene3D" id="3.40.640.10">
    <property type="entry name" value="Type I PLP-dependent aspartate aminotransferase-like (Major domain)"/>
    <property type="match status" value="1"/>
</dbReference>
<dbReference type="Proteomes" id="UP000427906">
    <property type="component" value="Chromosome"/>
</dbReference>
<dbReference type="PROSITE" id="PS50949">
    <property type="entry name" value="HTH_GNTR"/>
    <property type="match status" value="1"/>
</dbReference>
<comment type="similarity">
    <text evidence="1">In the C-terminal section; belongs to the class-I pyridoxal-phosphate-dependent aminotransferase family.</text>
</comment>
<evidence type="ECO:0000256" key="1">
    <source>
        <dbReference type="ARBA" id="ARBA00005384"/>
    </source>
</evidence>
<gene>
    <name evidence="7" type="ORF">DSCA_39400</name>
</gene>
<dbReference type="EMBL" id="AP021874">
    <property type="protein sequence ID" value="BBO70010.1"/>
    <property type="molecule type" value="Genomic_DNA"/>
</dbReference>
<dbReference type="Pfam" id="PF00392">
    <property type="entry name" value="GntR"/>
    <property type="match status" value="1"/>
</dbReference>
<dbReference type="GO" id="GO:0003677">
    <property type="term" value="F:DNA binding"/>
    <property type="evidence" value="ECO:0007669"/>
    <property type="project" value="UniProtKB-KW"/>
</dbReference>
<keyword evidence="8" id="KW-1185">Reference proteome</keyword>
<dbReference type="CDD" id="cd07377">
    <property type="entry name" value="WHTH_GntR"/>
    <property type="match status" value="1"/>
</dbReference>
<reference evidence="7 8" key="1">
    <citation type="submission" date="2019-11" db="EMBL/GenBank/DDBJ databases">
        <title>Comparative genomics of hydrocarbon-degrading Desulfosarcina strains.</title>
        <authorList>
            <person name="Watanabe M."/>
            <person name="Kojima H."/>
            <person name="Fukui M."/>
        </authorList>
    </citation>
    <scope>NUCLEOTIDE SEQUENCE [LARGE SCALE GENOMIC DNA]</scope>
    <source>
        <strain evidence="7 8">PL12</strain>
    </source>
</reference>
<feature type="domain" description="HTH gntR-type" evidence="6">
    <location>
        <begin position="8"/>
        <end position="76"/>
    </location>
</feature>
<dbReference type="InterPro" id="IPR000524">
    <property type="entry name" value="Tscrpt_reg_HTH_GntR"/>
</dbReference>
<dbReference type="InterPro" id="IPR015421">
    <property type="entry name" value="PyrdxlP-dep_Trfase_major"/>
</dbReference>
<evidence type="ECO:0000256" key="4">
    <source>
        <dbReference type="ARBA" id="ARBA00023125"/>
    </source>
</evidence>
<dbReference type="Pfam" id="PF00155">
    <property type="entry name" value="Aminotran_1_2"/>
    <property type="match status" value="1"/>
</dbReference>
<dbReference type="SMART" id="SM00345">
    <property type="entry name" value="HTH_GNTR"/>
    <property type="match status" value="1"/>
</dbReference>
<evidence type="ECO:0000256" key="5">
    <source>
        <dbReference type="ARBA" id="ARBA00023163"/>
    </source>
</evidence>
<dbReference type="Gene3D" id="3.90.1150.10">
    <property type="entry name" value="Aspartate Aminotransferase, domain 1"/>
    <property type="match status" value="1"/>
</dbReference>
<evidence type="ECO:0000256" key="2">
    <source>
        <dbReference type="ARBA" id="ARBA00022898"/>
    </source>
</evidence>
<dbReference type="InterPro" id="IPR015424">
    <property type="entry name" value="PyrdxlP-dep_Trfase"/>
</dbReference>
<accession>A0A5K7YNY8</accession>
<dbReference type="InterPro" id="IPR051446">
    <property type="entry name" value="HTH_trans_reg/aminotransferase"/>
</dbReference>
<sequence length="478" mass="53707">MAPSSVSGFRYARLADDLESRIRDGVYRSGEKMPSLRKLRHQTGLSITTVYQAYIELEKRGVVEPRQKSGYYVKPQLSRILPPPEAQKLRPVPKKVTMDTLAYSIVADMGNPDFLPMGGTVVMPELLPFKQLVRCIRSESMEAMKRSLMRYEKPYGNDELKRQIAKRMVGQARQDVLDEMVVTTGCIEAVSLCLQAVGAAGDTVVVESPTYPWFLQIIEDQNKFALEIPTDPQTGIDLAQLERAVQKNTVAACLLVPNFHNPLGYEMPVEKKKALVEMMGRKHIPIIEDNIHGELYFGNARPTTLKSMDRRGLVLHCASFSKTLSPGLRVGWTLPGRFADRVKRLKMNSTVASPTLNQQVVARFLKTGGFERHLRRLRTALKNQISNTALAIARHFPDGTRITAPQGGLSLWVELDKGVDGLKVFQEARKRRISIFPGIICSTTGRYRNYIRISCGYPWSEKMETGIVTLATIVKQMI</sequence>